<dbReference type="AlphaFoldDB" id="A0AAV7URG1"/>
<evidence type="ECO:0000313" key="2">
    <source>
        <dbReference type="Proteomes" id="UP001066276"/>
    </source>
</evidence>
<accession>A0AAV7URG1</accession>
<organism evidence="1 2">
    <name type="scientific">Pleurodeles waltl</name>
    <name type="common">Iberian ribbed newt</name>
    <dbReference type="NCBI Taxonomy" id="8319"/>
    <lineage>
        <taxon>Eukaryota</taxon>
        <taxon>Metazoa</taxon>
        <taxon>Chordata</taxon>
        <taxon>Craniata</taxon>
        <taxon>Vertebrata</taxon>
        <taxon>Euteleostomi</taxon>
        <taxon>Amphibia</taxon>
        <taxon>Batrachia</taxon>
        <taxon>Caudata</taxon>
        <taxon>Salamandroidea</taxon>
        <taxon>Salamandridae</taxon>
        <taxon>Pleurodelinae</taxon>
        <taxon>Pleurodeles</taxon>
    </lineage>
</organism>
<reference evidence="1" key="1">
    <citation type="journal article" date="2022" name="bioRxiv">
        <title>Sequencing and chromosome-scale assembly of the giantPleurodeles waltlgenome.</title>
        <authorList>
            <person name="Brown T."/>
            <person name="Elewa A."/>
            <person name="Iarovenko S."/>
            <person name="Subramanian E."/>
            <person name="Araus A.J."/>
            <person name="Petzold A."/>
            <person name="Susuki M."/>
            <person name="Suzuki K.-i.T."/>
            <person name="Hayashi T."/>
            <person name="Toyoda A."/>
            <person name="Oliveira C."/>
            <person name="Osipova E."/>
            <person name="Leigh N.D."/>
            <person name="Simon A."/>
            <person name="Yun M.H."/>
        </authorList>
    </citation>
    <scope>NUCLEOTIDE SEQUENCE</scope>
    <source>
        <strain evidence="1">20211129_DDA</strain>
        <tissue evidence="1">Liver</tissue>
    </source>
</reference>
<sequence>MTSVSHIIEQDPEQQLSKALIASTVFLGLPYLRWQSYWHLISGPTPGYEDGGCSAARRPQLPGSWILKQQR</sequence>
<gene>
    <name evidence="1" type="ORF">NDU88_000308</name>
</gene>
<comment type="caution">
    <text evidence="1">The sequence shown here is derived from an EMBL/GenBank/DDBJ whole genome shotgun (WGS) entry which is preliminary data.</text>
</comment>
<name>A0AAV7URG1_PLEWA</name>
<dbReference type="EMBL" id="JANPWB010000004">
    <property type="protein sequence ID" value="KAJ1190991.1"/>
    <property type="molecule type" value="Genomic_DNA"/>
</dbReference>
<dbReference type="Proteomes" id="UP001066276">
    <property type="component" value="Chromosome 2_2"/>
</dbReference>
<proteinExistence type="predicted"/>
<protein>
    <submittedName>
        <fullName evidence="1">Uncharacterized protein</fullName>
    </submittedName>
</protein>
<keyword evidence="2" id="KW-1185">Reference proteome</keyword>
<evidence type="ECO:0000313" key="1">
    <source>
        <dbReference type="EMBL" id="KAJ1190991.1"/>
    </source>
</evidence>